<feature type="compositionally biased region" description="Basic and acidic residues" evidence="1">
    <location>
        <begin position="573"/>
        <end position="602"/>
    </location>
</feature>
<dbReference type="EMBL" id="RCHS01002293">
    <property type="protein sequence ID" value="RMX48335.1"/>
    <property type="molecule type" value="Genomic_DNA"/>
</dbReference>
<accession>A0A3M6U3S0</accession>
<dbReference type="SUPFAM" id="SSF52949">
    <property type="entry name" value="Macro domain-like"/>
    <property type="match status" value="1"/>
</dbReference>
<dbReference type="SMART" id="SM00506">
    <property type="entry name" value="A1pp"/>
    <property type="match status" value="1"/>
</dbReference>
<dbReference type="CDD" id="cd02907">
    <property type="entry name" value="Macro_Af1521_BAL-like"/>
    <property type="match status" value="1"/>
</dbReference>
<dbReference type="InterPro" id="IPR043472">
    <property type="entry name" value="Macro_dom-like"/>
</dbReference>
<dbReference type="Proteomes" id="UP000275408">
    <property type="component" value="Unassembled WGS sequence"/>
</dbReference>
<dbReference type="Pfam" id="PF01661">
    <property type="entry name" value="Macro"/>
    <property type="match status" value="1"/>
</dbReference>
<dbReference type="PANTHER" id="PTHR11106">
    <property type="entry name" value="GANGLIOSIDE INDUCED DIFFERENTIATION ASSOCIATED PROTEIN 2-RELATED"/>
    <property type="match status" value="1"/>
</dbReference>
<name>A0A3M6U3S0_POCDA</name>
<dbReference type="Pfam" id="PF23085">
    <property type="entry name" value="RRM_PARP14_3"/>
    <property type="match status" value="1"/>
</dbReference>
<dbReference type="Gene3D" id="3.40.220.10">
    <property type="entry name" value="Leucine Aminopeptidase, subunit E, domain 1"/>
    <property type="match status" value="1"/>
</dbReference>
<comment type="caution">
    <text evidence="3">The sequence shown here is derived from an EMBL/GenBank/DDBJ whole genome shotgun (WGS) entry which is preliminary data.</text>
</comment>
<dbReference type="PANTHER" id="PTHR11106:SF111">
    <property type="entry name" value="MACRO DOMAIN-CONTAINING PROTEIN"/>
    <property type="match status" value="1"/>
</dbReference>
<evidence type="ECO:0000259" key="2">
    <source>
        <dbReference type="PROSITE" id="PS51154"/>
    </source>
</evidence>
<sequence length="653" mass="72230">MASDLSSLIDFSPEDIAKSILVSGITPGTKDEAIVIHFQERKHGGGDVSSVKFSKNGDKAVITFEEKETVEKVLREEHRIEGVLFKVNRLSEERRPTSNEIFTYVTATLDPVELGISPQEAKHILENIKQDIDVSIQCDNKLFVFTGKLKEINECHLLAMKYLSEGQLIDAQLNNLSLASNGAEVENRGVGKVLTTFGGSDVIVAARVDKSPGAKVIPVNEVNSVDHEGRVHPTIEARWFQVDPYASRFMEKFFKEQLDEINGKFLVEITASDDGTRVVLQAKQNCDPTRYNTACSELSELIKTVTQGMVINELDLRGADEDSAKVLMEYIGTMYPVIVDQPQEHGPFFVYGDAASVGEARRTVKGGMSQQESYDTGLGTHDMVMAAPEMISFETSSYRSENGICISLRYGDITAEEVDAIVNPANEFLYHLAGLAKLIVQRGGLEIQRESDTLMRKRSYQALHIGDAVHTVAGNLPCKFVIHAVGPEWARHSHTENMKLLKKACLQCLKLASKLGLSSIAIPAITSGIFGAPVDVCAFAMLNAVEEYLRMPTVTNKEDAKKKGSKQSNQKHKQTDKEKISTKPPKDTPSKTTDEEKEGANPKAALDDIRFVLIDADSMDVFQKQFIERFGDIKGVITDDFNDVHDEHDDDEV</sequence>
<dbReference type="OrthoDB" id="6133115at2759"/>
<dbReference type="InterPro" id="IPR035979">
    <property type="entry name" value="RBD_domain_sf"/>
</dbReference>
<reference evidence="3 4" key="1">
    <citation type="journal article" date="2018" name="Sci. Rep.">
        <title>Comparative analysis of the Pocillopora damicornis genome highlights role of immune system in coral evolution.</title>
        <authorList>
            <person name="Cunning R."/>
            <person name="Bay R.A."/>
            <person name="Gillette P."/>
            <person name="Baker A.C."/>
            <person name="Traylor-Knowles N."/>
        </authorList>
    </citation>
    <scope>NUCLEOTIDE SEQUENCE [LARGE SCALE GENOMIC DNA]</scope>
    <source>
        <strain evidence="3">RSMAS</strain>
        <tissue evidence="3">Whole animal</tissue>
    </source>
</reference>
<dbReference type="InterPro" id="IPR012677">
    <property type="entry name" value="Nucleotide-bd_a/b_plait_sf"/>
</dbReference>
<dbReference type="SUPFAM" id="SSF54928">
    <property type="entry name" value="RNA-binding domain, RBD"/>
    <property type="match status" value="1"/>
</dbReference>
<dbReference type="AlphaFoldDB" id="A0A3M6U3S0"/>
<evidence type="ECO:0000256" key="1">
    <source>
        <dbReference type="SAM" id="MobiDB-lite"/>
    </source>
</evidence>
<organism evidence="3 4">
    <name type="scientific">Pocillopora damicornis</name>
    <name type="common">Cauliflower coral</name>
    <name type="synonym">Millepora damicornis</name>
    <dbReference type="NCBI Taxonomy" id="46731"/>
    <lineage>
        <taxon>Eukaryota</taxon>
        <taxon>Metazoa</taxon>
        <taxon>Cnidaria</taxon>
        <taxon>Anthozoa</taxon>
        <taxon>Hexacorallia</taxon>
        <taxon>Scleractinia</taxon>
        <taxon>Astrocoeniina</taxon>
        <taxon>Pocilloporidae</taxon>
        <taxon>Pocillopora</taxon>
    </lineage>
</organism>
<evidence type="ECO:0000313" key="3">
    <source>
        <dbReference type="EMBL" id="RMX48335.1"/>
    </source>
</evidence>
<evidence type="ECO:0000313" key="4">
    <source>
        <dbReference type="Proteomes" id="UP000275408"/>
    </source>
</evidence>
<dbReference type="GO" id="GO:0003676">
    <property type="term" value="F:nucleic acid binding"/>
    <property type="evidence" value="ECO:0007669"/>
    <property type="project" value="InterPro"/>
</dbReference>
<feature type="region of interest" description="Disordered" evidence="1">
    <location>
        <begin position="556"/>
        <end position="602"/>
    </location>
</feature>
<proteinExistence type="predicted"/>
<protein>
    <recommendedName>
        <fullName evidence="2">Macro domain-containing protein</fullName>
    </recommendedName>
</protein>
<dbReference type="PROSITE" id="PS51154">
    <property type="entry name" value="MACRO"/>
    <property type="match status" value="1"/>
</dbReference>
<keyword evidence="4" id="KW-1185">Reference proteome</keyword>
<gene>
    <name evidence="3" type="ORF">pdam_00011106</name>
</gene>
<feature type="domain" description="Macro" evidence="2">
    <location>
        <begin position="393"/>
        <end position="630"/>
    </location>
</feature>
<feature type="compositionally biased region" description="Basic residues" evidence="1">
    <location>
        <begin position="563"/>
        <end position="572"/>
    </location>
</feature>
<dbReference type="InterPro" id="IPR002589">
    <property type="entry name" value="Macro_dom"/>
</dbReference>
<dbReference type="Gene3D" id="3.30.70.330">
    <property type="match status" value="1"/>
</dbReference>